<organism evidence="1 2">
    <name type="scientific">Tanacetum coccineum</name>
    <dbReference type="NCBI Taxonomy" id="301880"/>
    <lineage>
        <taxon>Eukaryota</taxon>
        <taxon>Viridiplantae</taxon>
        <taxon>Streptophyta</taxon>
        <taxon>Embryophyta</taxon>
        <taxon>Tracheophyta</taxon>
        <taxon>Spermatophyta</taxon>
        <taxon>Magnoliopsida</taxon>
        <taxon>eudicotyledons</taxon>
        <taxon>Gunneridae</taxon>
        <taxon>Pentapetalae</taxon>
        <taxon>asterids</taxon>
        <taxon>campanulids</taxon>
        <taxon>Asterales</taxon>
        <taxon>Asteraceae</taxon>
        <taxon>Asteroideae</taxon>
        <taxon>Anthemideae</taxon>
        <taxon>Anthemidinae</taxon>
        <taxon>Tanacetum</taxon>
    </lineage>
</organism>
<evidence type="ECO:0000313" key="1">
    <source>
        <dbReference type="EMBL" id="GJT50287.1"/>
    </source>
</evidence>
<accession>A0ABQ5EHQ3</accession>
<proteinExistence type="predicted"/>
<evidence type="ECO:0000313" key="2">
    <source>
        <dbReference type="Proteomes" id="UP001151760"/>
    </source>
</evidence>
<dbReference type="Proteomes" id="UP001151760">
    <property type="component" value="Unassembled WGS sequence"/>
</dbReference>
<comment type="caution">
    <text evidence="1">The sequence shown here is derived from an EMBL/GenBank/DDBJ whole genome shotgun (WGS) entry which is preliminary data.</text>
</comment>
<gene>
    <name evidence="1" type="ORF">Tco_0976444</name>
</gene>
<reference evidence="1" key="1">
    <citation type="journal article" date="2022" name="Int. J. Mol. Sci.">
        <title>Draft Genome of Tanacetum Coccineum: Genomic Comparison of Closely Related Tanacetum-Family Plants.</title>
        <authorList>
            <person name="Yamashiro T."/>
            <person name="Shiraishi A."/>
            <person name="Nakayama K."/>
            <person name="Satake H."/>
        </authorList>
    </citation>
    <scope>NUCLEOTIDE SEQUENCE</scope>
</reference>
<sequence>MPSFPSPKTVSYFNDLDFFKDFEKEFPAIVYNDALTSKLDFLTEPTISPQRIDEFDLKDETSLSKCDEKEQNVLYFNDLFPFNVIYPDDLKMDEDNDDDKSI</sequence>
<name>A0ABQ5EHQ3_9ASTR</name>
<protein>
    <recommendedName>
        <fullName evidence="3">Reverse transcriptase domain-containing protein</fullName>
    </recommendedName>
</protein>
<keyword evidence="2" id="KW-1185">Reference proteome</keyword>
<reference evidence="1" key="2">
    <citation type="submission" date="2022-01" db="EMBL/GenBank/DDBJ databases">
        <authorList>
            <person name="Yamashiro T."/>
            <person name="Shiraishi A."/>
            <person name="Satake H."/>
            <person name="Nakayama K."/>
        </authorList>
    </citation>
    <scope>NUCLEOTIDE SEQUENCE</scope>
</reference>
<evidence type="ECO:0008006" key="3">
    <source>
        <dbReference type="Google" id="ProtNLM"/>
    </source>
</evidence>
<dbReference type="EMBL" id="BQNB010016308">
    <property type="protein sequence ID" value="GJT50287.1"/>
    <property type="molecule type" value="Genomic_DNA"/>
</dbReference>